<protein>
    <submittedName>
        <fullName evidence="2">Protein CMSS1</fullName>
    </submittedName>
</protein>
<dbReference type="GO" id="GO:0030686">
    <property type="term" value="C:90S preribosome"/>
    <property type="evidence" value="ECO:0007669"/>
    <property type="project" value="TreeGrafter"/>
</dbReference>
<dbReference type="EMBL" id="CAICTM010000908">
    <property type="protein sequence ID" value="CAB9518149.1"/>
    <property type="molecule type" value="Genomic_DNA"/>
</dbReference>
<dbReference type="SUPFAM" id="SSF52540">
    <property type="entry name" value="P-loop containing nucleoside triphosphate hydrolases"/>
    <property type="match status" value="1"/>
</dbReference>
<dbReference type="Gene3D" id="3.40.50.300">
    <property type="entry name" value="P-loop containing nucleotide triphosphate hydrolases"/>
    <property type="match status" value="1"/>
</dbReference>
<dbReference type="Pfam" id="PF14617">
    <property type="entry name" value="CMS1"/>
    <property type="match status" value="1"/>
</dbReference>
<name>A0A9N8EGH5_9STRA</name>
<dbReference type="PANTHER" id="PTHR24030:SF0">
    <property type="entry name" value="PROTEIN CMSS1"/>
    <property type="match status" value="1"/>
</dbReference>
<accession>A0A9N8EGH5</accession>
<dbReference type="AlphaFoldDB" id="A0A9N8EGH5"/>
<dbReference type="GO" id="GO:0005634">
    <property type="term" value="C:nucleus"/>
    <property type="evidence" value="ECO:0007669"/>
    <property type="project" value="TreeGrafter"/>
</dbReference>
<sequence length="292" mass="32684">MGGDDLGSDDEFLTGQVVDDEEDDKFDFAQESKQKKSVLAASTVAVIDDDNDDTKKKRKRDEEESATSGGSKQSKTGNRHKMLVTAGRTLEQETTENQSTFLWTCLVHHHQLKSGQDEETAEKALAPKLQPFHFIPPSTTTPSTTTFEARLRHCLPSMKQVKTWKHRQSPLCIIVCVSARRAVQVLKEIRGLKTRAAKLFAKHLTVEEQTSWLQQTPFAVAVGTPHRLAILAGKNALNLKQTRLVVLDAHTDQKGFTVCTLPDTAPHCMEFVRDWVLPAVKERPKQLKLAFC</sequence>
<dbReference type="Proteomes" id="UP001153069">
    <property type="component" value="Unassembled WGS sequence"/>
</dbReference>
<evidence type="ECO:0000313" key="2">
    <source>
        <dbReference type="EMBL" id="CAB9518149.1"/>
    </source>
</evidence>
<comment type="caution">
    <text evidence="2">The sequence shown here is derived from an EMBL/GenBank/DDBJ whole genome shotgun (WGS) entry which is preliminary data.</text>
</comment>
<evidence type="ECO:0000313" key="3">
    <source>
        <dbReference type="Proteomes" id="UP001153069"/>
    </source>
</evidence>
<feature type="compositionally biased region" description="Polar residues" evidence="1">
    <location>
        <begin position="66"/>
        <end position="76"/>
    </location>
</feature>
<feature type="compositionally biased region" description="Acidic residues" evidence="1">
    <location>
        <begin position="1"/>
        <end position="25"/>
    </location>
</feature>
<dbReference type="InterPro" id="IPR027417">
    <property type="entry name" value="P-loop_NTPase"/>
</dbReference>
<feature type="region of interest" description="Disordered" evidence="1">
    <location>
        <begin position="1"/>
        <end position="80"/>
    </location>
</feature>
<evidence type="ECO:0000256" key="1">
    <source>
        <dbReference type="SAM" id="MobiDB-lite"/>
    </source>
</evidence>
<reference evidence="2" key="1">
    <citation type="submission" date="2020-06" db="EMBL/GenBank/DDBJ databases">
        <authorList>
            <consortium name="Plant Systems Biology data submission"/>
        </authorList>
    </citation>
    <scope>NUCLEOTIDE SEQUENCE</scope>
    <source>
        <strain evidence="2">D6</strain>
    </source>
</reference>
<dbReference type="PANTHER" id="PTHR24030">
    <property type="entry name" value="PROTEIN CMSS1"/>
    <property type="match status" value="1"/>
</dbReference>
<organism evidence="2 3">
    <name type="scientific">Seminavis robusta</name>
    <dbReference type="NCBI Taxonomy" id="568900"/>
    <lineage>
        <taxon>Eukaryota</taxon>
        <taxon>Sar</taxon>
        <taxon>Stramenopiles</taxon>
        <taxon>Ochrophyta</taxon>
        <taxon>Bacillariophyta</taxon>
        <taxon>Bacillariophyceae</taxon>
        <taxon>Bacillariophycidae</taxon>
        <taxon>Naviculales</taxon>
        <taxon>Naviculaceae</taxon>
        <taxon>Seminavis</taxon>
    </lineage>
</organism>
<proteinExistence type="predicted"/>
<dbReference type="InterPro" id="IPR032704">
    <property type="entry name" value="Cms1"/>
</dbReference>
<gene>
    <name evidence="2" type="ORF">SEMRO_910_G219090.1</name>
</gene>
<keyword evidence="3" id="KW-1185">Reference proteome</keyword>